<dbReference type="InterPro" id="IPR011009">
    <property type="entry name" value="Kinase-like_dom_sf"/>
</dbReference>
<sequence length="440" mass="51052">MFGSRYLPSDRTRWTDGFDSSPVWPSEPDLAVSKDVVAAALHVQVQDLSVEFLAEGTHHKVYEISSALWSTFYIFRIAIPIFPFYKMESEMATLTFLRQNTQIPVAKPIAWDSSAKGPLGYEWASVEKLPGVELRHLWNQAPWDKKLDIIDVIAAFLAQLWDPRNRFSKIGSLYLKEPHHGRDPHHPASSPTKATGNERFLVGAAVDGDLFAGRRRYIPEDRGPYDSCHHWLGSLIQAEERFLRSAGYLLAYGKARNVNQVEEEWEDMLDEIGFEEENFEEKQKSTLRTCRDYRFMLHRIFPQPNLSQKDEPRFYLHHCDLREANIILDPETFAITGVIDWEQSCILPDWYAIDYPLFINDDEPINNTEPPIPKTYDVDSNEYSETEAAERTRWEAKALRRRFDCNIECLLKRNDWRPTSSPQNYLKSRFIQGIANLSES</sequence>
<reference evidence="2" key="1">
    <citation type="submission" date="2023-06" db="EMBL/GenBank/DDBJ databases">
        <title>Conoideocrella luteorostrata (Hypocreales: Clavicipitaceae), a potential biocontrol fungus for elongate hemlock scale in United States Christmas tree production areas.</title>
        <authorList>
            <person name="Barrett H."/>
            <person name="Lovett B."/>
            <person name="Macias A.M."/>
            <person name="Stajich J.E."/>
            <person name="Kasson M.T."/>
        </authorList>
    </citation>
    <scope>NUCLEOTIDE SEQUENCE</scope>
    <source>
        <strain evidence="2">ARSEF 14590</strain>
    </source>
</reference>
<organism evidence="2 3">
    <name type="scientific">Conoideocrella luteorostrata</name>
    <dbReference type="NCBI Taxonomy" id="1105319"/>
    <lineage>
        <taxon>Eukaryota</taxon>
        <taxon>Fungi</taxon>
        <taxon>Dikarya</taxon>
        <taxon>Ascomycota</taxon>
        <taxon>Pezizomycotina</taxon>
        <taxon>Sordariomycetes</taxon>
        <taxon>Hypocreomycetidae</taxon>
        <taxon>Hypocreales</taxon>
        <taxon>Clavicipitaceae</taxon>
        <taxon>Conoideocrella</taxon>
    </lineage>
</organism>
<dbReference type="Pfam" id="PF01636">
    <property type="entry name" value="APH"/>
    <property type="match status" value="1"/>
</dbReference>
<comment type="caution">
    <text evidence="2">The sequence shown here is derived from an EMBL/GenBank/DDBJ whole genome shotgun (WGS) entry which is preliminary data.</text>
</comment>
<dbReference type="PANTHER" id="PTHR21310:SF13">
    <property type="entry name" value="AMINOGLYCOSIDE PHOSPHOTRANSFERASE DOMAIN-CONTAINING PROTEIN"/>
    <property type="match status" value="1"/>
</dbReference>
<gene>
    <name evidence="2" type="ORF">QQS21_007309</name>
</gene>
<dbReference type="PANTHER" id="PTHR21310">
    <property type="entry name" value="AMINOGLYCOSIDE PHOSPHOTRANSFERASE-RELATED-RELATED"/>
    <property type="match status" value="1"/>
</dbReference>
<protein>
    <recommendedName>
        <fullName evidence="1">Aminoglycoside phosphotransferase domain-containing protein</fullName>
    </recommendedName>
</protein>
<dbReference type="Gene3D" id="3.90.1200.10">
    <property type="match status" value="1"/>
</dbReference>
<accession>A0AAJ0CQ95</accession>
<dbReference type="InterPro" id="IPR051678">
    <property type="entry name" value="AGP_Transferase"/>
</dbReference>
<proteinExistence type="predicted"/>
<keyword evidence="3" id="KW-1185">Reference proteome</keyword>
<dbReference type="AlphaFoldDB" id="A0AAJ0CQ95"/>
<feature type="domain" description="Aminoglycoside phosphotransferase" evidence="1">
    <location>
        <begin position="51"/>
        <end position="346"/>
    </location>
</feature>
<evidence type="ECO:0000313" key="2">
    <source>
        <dbReference type="EMBL" id="KAK2594951.1"/>
    </source>
</evidence>
<name>A0AAJ0CQ95_9HYPO</name>
<dbReference type="Proteomes" id="UP001251528">
    <property type="component" value="Unassembled WGS sequence"/>
</dbReference>
<evidence type="ECO:0000259" key="1">
    <source>
        <dbReference type="Pfam" id="PF01636"/>
    </source>
</evidence>
<dbReference type="SUPFAM" id="SSF56112">
    <property type="entry name" value="Protein kinase-like (PK-like)"/>
    <property type="match status" value="1"/>
</dbReference>
<evidence type="ECO:0000313" key="3">
    <source>
        <dbReference type="Proteomes" id="UP001251528"/>
    </source>
</evidence>
<dbReference type="EMBL" id="JASWJB010000148">
    <property type="protein sequence ID" value="KAK2594951.1"/>
    <property type="molecule type" value="Genomic_DNA"/>
</dbReference>
<dbReference type="InterPro" id="IPR002575">
    <property type="entry name" value="Aminoglycoside_PTrfase"/>
</dbReference>